<evidence type="ECO:0000313" key="1">
    <source>
        <dbReference type="EMBL" id="TEB25248.1"/>
    </source>
</evidence>
<name>A0A4Y7SUB6_COPMI</name>
<reference evidence="1 2" key="1">
    <citation type="journal article" date="2019" name="Nat. Ecol. Evol.">
        <title>Megaphylogeny resolves global patterns of mushroom evolution.</title>
        <authorList>
            <person name="Varga T."/>
            <person name="Krizsan K."/>
            <person name="Foldi C."/>
            <person name="Dima B."/>
            <person name="Sanchez-Garcia M."/>
            <person name="Sanchez-Ramirez S."/>
            <person name="Szollosi G.J."/>
            <person name="Szarkandi J.G."/>
            <person name="Papp V."/>
            <person name="Albert L."/>
            <person name="Andreopoulos W."/>
            <person name="Angelini C."/>
            <person name="Antonin V."/>
            <person name="Barry K.W."/>
            <person name="Bougher N.L."/>
            <person name="Buchanan P."/>
            <person name="Buyck B."/>
            <person name="Bense V."/>
            <person name="Catcheside P."/>
            <person name="Chovatia M."/>
            <person name="Cooper J."/>
            <person name="Damon W."/>
            <person name="Desjardin D."/>
            <person name="Finy P."/>
            <person name="Geml J."/>
            <person name="Haridas S."/>
            <person name="Hughes K."/>
            <person name="Justo A."/>
            <person name="Karasinski D."/>
            <person name="Kautmanova I."/>
            <person name="Kiss B."/>
            <person name="Kocsube S."/>
            <person name="Kotiranta H."/>
            <person name="LaButti K.M."/>
            <person name="Lechner B.E."/>
            <person name="Liimatainen K."/>
            <person name="Lipzen A."/>
            <person name="Lukacs Z."/>
            <person name="Mihaltcheva S."/>
            <person name="Morgado L.N."/>
            <person name="Niskanen T."/>
            <person name="Noordeloos M.E."/>
            <person name="Ohm R.A."/>
            <person name="Ortiz-Santana B."/>
            <person name="Ovrebo C."/>
            <person name="Racz N."/>
            <person name="Riley R."/>
            <person name="Savchenko A."/>
            <person name="Shiryaev A."/>
            <person name="Soop K."/>
            <person name="Spirin V."/>
            <person name="Szebenyi C."/>
            <person name="Tomsovsky M."/>
            <person name="Tulloss R.E."/>
            <person name="Uehling J."/>
            <person name="Grigoriev I.V."/>
            <person name="Vagvolgyi C."/>
            <person name="Papp T."/>
            <person name="Martin F.M."/>
            <person name="Miettinen O."/>
            <person name="Hibbett D.S."/>
            <person name="Nagy L.G."/>
        </authorList>
    </citation>
    <scope>NUCLEOTIDE SEQUENCE [LARGE SCALE GENOMIC DNA]</scope>
    <source>
        <strain evidence="1 2">FP101781</strain>
    </source>
</reference>
<sequence length="177" mass="20750">MALPRGIRTLQHFVTKAESRPDNVFCTDAILDRLIACDVRTTEQPPHTDHYPIATILDIRKSTNKPKAQPNFKEVDWEAFNEDLRAKMELMGLEEDNPITTEAEFNERVDILTKMIQDTISQHVPTTTPSDYARRWWSKSLTEMRDRKKDLLRQAKQMRAIPGHPIHNELRKHMNEY</sequence>
<feature type="non-terminal residue" evidence="1">
    <location>
        <position position="177"/>
    </location>
</feature>
<gene>
    <name evidence="1" type="ORF">FA13DRAFT_1588964</name>
</gene>
<dbReference type="AlphaFoldDB" id="A0A4Y7SUB6"/>
<dbReference type="OrthoDB" id="3261136at2759"/>
<accession>A0A4Y7SUB6</accession>
<evidence type="ECO:0008006" key="3">
    <source>
        <dbReference type="Google" id="ProtNLM"/>
    </source>
</evidence>
<proteinExistence type="predicted"/>
<dbReference type="EMBL" id="QPFP01000058">
    <property type="protein sequence ID" value="TEB25248.1"/>
    <property type="molecule type" value="Genomic_DNA"/>
</dbReference>
<evidence type="ECO:0000313" key="2">
    <source>
        <dbReference type="Proteomes" id="UP000298030"/>
    </source>
</evidence>
<dbReference type="Proteomes" id="UP000298030">
    <property type="component" value="Unassembled WGS sequence"/>
</dbReference>
<keyword evidence="2" id="KW-1185">Reference proteome</keyword>
<organism evidence="1 2">
    <name type="scientific">Coprinellus micaceus</name>
    <name type="common">Glistening ink-cap mushroom</name>
    <name type="synonym">Coprinus micaceus</name>
    <dbReference type="NCBI Taxonomy" id="71717"/>
    <lineage>
        <taxon>Eukaryota</taxon>
        <taxon>Fungi</taxon>
        <taxon>Dikarya</taxon>
        <taxon>Basidiomycota</taxon>
        <taxon>Agaricomycotina</taxon>
        <taxon>Agaricomycetes</taxon>
        <taxon>Agaricomycetidae</taxon>
        <taxon>Agaricales</taxon>
        <taxon>Agaricineae</taxon>
        <taxon>Psathyrellaceae</taxon>
        <taxon>Coprinellus</taxon>
    </lineage>
</organism>
<comment type="caution">
    <text evidence="1">The sequence shown here is derived from an EMBL/GenBank/DDBJ whole genome shotgun (WGS) entry which is preliminary data.</text>
</comment>
<protein>
    <recommendedName>
        <fullName evidence="3">Endonuclease/exonuclease/phosphatase domain-containing protein</fullName>
    </recommendedName>
</protein>
<dbReference type="STRING" id="71717.A0A4Y7SUB6"/>